<evidence type="ECO:0000313" key="6">
    <source>
        <dbReference type="EMBL" id="TKB98995.1"/>
    </source>
</evidence>
<keyword evidence="5" id="KW-0378">Hydrolase</keyword>
<evidence type="ECO:0000256" key="1">
    <source>
        <dbReference type="ARBA" id="ARBA00022553"/>
    </source>
</evidence>
<evidence type="ECO:0000256" key="4">
    <source>
        <dbReference type="ARBA" id="ARBA00022741"/>
    </source>
</evidence>
<keyword evidence="4" id="KW-0547">Nucleotide-binding</keyword>
<keyword evidence="1" id="KW-0597">Phosphoprotein</keyword>
<dbReference type="OrthoDB" id="955324at2"/>
<proteinExistence type="predicted"/>
<keyword evidence="3" id="KW-0540">Nuclease</keyword>
<reference evidence="6 7" key="1">
    <citation type="submission" date="2019-04" db="EMBL/GenBank/DDBJ databases">
        <title>Pedobacter sp. AR-3-17 sp. nov., isolated from Arctic soil.</title>
        <authorList>
            <person name="Dahal R.H."/>
            <person name="Kim D.-U."/>
        </authorList>
    </citation>
    <scope>NUCLEOTIDE SEQUENCE [LARGE SCALE GENOMIC DNA]</scope>
    <source>
        <strain evidence="6 7">AR-3-17</strain>
    </source>
</reference>
<evidence type="ECO:0000256" key="5">
    <source>
        <dbReference type="ARBA" id="ARBA00022801"/>
    </source>
</evidence>
<sequence length="112" mass="13337">MDKVSLKERIIHISNAINLIEGFVEKTSEVDFLVDIKLQSAVQYQFLIIGEAVKHLDISVLEKYNYPWHIPRSFRNFIIHEYHGVRMERIYYASKDLNNLKEQINLILENEF</sequence>
<evidence type="ECO:0000256" key="2">
    <source>
        <dbReference type="ARBA" id="ARBA00022649"/>
    </source>
</evidence>
<dbReference type="PANTHER" id="PTHR34139:SF1">
    <property type="entry name" value="RNASE MJ1380-RELATED"/>
    <property type="match status" value="1"/>
</dbReference>
<dbReference type="InterPro" id="IPR008201">
    <property type="entry name" value="HepT-like"/>
</dbReference>
<dbReference type="GO" id="GO:0110001">
    <property type="term" value="C:toxin-antitoxin complex"/>
    <property type="evidence" value="ECO:0007669"/>
    <property type="project" value="InterPro"/>
</dbReference>
<organism evidence="6 7">
    <name type="scientific">Pedobacter cryophilus</name>
    <dbReference type="NCBI Taxonomy" id="2571271"/>
    <lineage>
        <taxon>Bacteria</taxon>
        <taxon>Pseudomonadati</taxon>
        <taxon>Bacteroidota</taxon>
        <taxon>Sphingobacteriia</taxon>
        <taxon>Sphingobacteriales</taxon>
        <taxon>Sphingobacteriaceae</taxon>
        <taxon>Pedobacter</taxon>
    </lineage>
</organism>
<dbReference type="EMBL" id="SWBP01000002">
    <property type="protein sequence ID" value="TKB98995.1"/>
    <property type="molecule type" value="Genomic_DNA"/>
</dbReference>
<keyword evidence="2" id="KW-1277">Toxin-antitoxin system</keyword>
<keyword evidence="7" id="KW-1185">Reference proteome</keyword>
<comment type="caution">
    <text evidence="6">The sequence shown here is derived from an EMBL/GenBank/DDBJ whole genome shotgun (WGS) entry which is preliminary data.</text>
</comment>
<evidence type="ECO:0000313" key="7">
    <source>
        <dbReference type="Proteomes" id="UP000308181"/>
    </source>
</evidence>
<gene>
    <name evidence="6" type="ORF">FA046_07740</name>
</gene>
<dbReference type="GO" id="GO:0004540">
    <property type="term" value="F:RNA nuclease activity"/>
    <property type="evidence" value="ECO:0007669"/>
    <property type="project" value="InterPro"/>
</dbReference>
<accession>A0A4U1C1P5</accession>
<dbReference type="RefSeq" id="WP_136825807.1">
    <property type="nucleotide sequence ID" value="NZ_SWBP01000002.1"/>
</dbReference>
<dbReference type="GO" id="GO:0016787">
    <property type="term" value="F:hydrolase activity"/>
    <property type="evidence" value="ECO:0007669"/>
    <property type="project" value="UniProtKB-KW"/>
</dbReference>
<dbReference type="PANTHER" id="PTHR34139">
    <property type="entry name" value="UPF0331 PROTEIN MJ0127"/>
    <property type="match status" value="1"/>
</dbReference>
<dbReference type="AlphaFoldDB" id="A0A4U1C1P5"/>
<dbReference type="GO" id="GO:0000166">
    <property type="term" value="F:nucleotide binding"/>
    <property type="evidence" value="ECO:0007669"/>
    <property type="project" value="UniProtKB-KW"/>
</dbReference>
<name>A0A4U1C1P5_9SPHI</name>
<protein>
    <submittedName>
        <fullName evidence="6">DUF86 domain-containing protein</fullName>
    </submittedName>
</protein>
<dbReference type="Proteomes" id="UP000308181">
    <property type="component" value="Unassembled WGS sequence"/>
</dbReference>
<dbReference type="InterPro" id="IPR051813">
    <property type="entry name" value="HepT_RNase_toxin"/>
</dbReference>
<evidence type="ECO:0000256" key="3">
    <source>
        <dbReference type="ARBA" id="ARBA00022722"/>
    </source>
</evidence>
<dbReference type="Pfam" id="PF01934">
    <property type="entry name" value="HepT-like"/>
    <property type="match status" value="1"/>
</dbReference>